<organism evidence="2 3">
    <name type="scientific">Porphyra umbilicalis</name>
    <name type="common">Purple laver</name>
    <name type="synonym">Red alga</name>
    <dbReference type="NCBI Taxonomy" id="2786"/>
    <lineage>
        <taxon>Eukaryota</taxon>
        <taxon>Rhodophyta</taxon>
        <taxon>Bangiophyceae</taxon>
        <taxon>Bangiales</taxon>
        <taxon>Bangiaceae</taxon>
        <taxon>Porphyra</taxon>
    </lineage>
</organism>
<feature type="region of interest" description="Disordered" evidence="1">
    <location>
        <begin position="263"/>
        <end position="313"/>
    </location>
</feature>
<dbReference type="EMBL" id="KV919490">
    <property type="protein sequence ID" value="OSX69569.1"/>
    <property type="molecule type" value="Genomic_DNA"/>
</dbReference>
<feature type="region of interest" description="Disordered" evidence="1">
    <location>
        <begin position="363"/>
        <end position="386"/>
    </location>
</feature>
<feature type="compositionally biased region" description="Basic and acidic residues" evidence="1">
    <location>
        <begin position="101"/>
        <end position="111"/>
    </location>
</feature>
<sequence>MRRRQRGSASALRVRRAVDEKGRHRARVGSTGPPRVPRAFEKNDVHAGAPTTGPAPTPLRDRRDVRARRHVLPTRGFPTPRPRRRSQAGDFWGAASSPWDTHPREARERHTPALVEGPDDARALALHPDAHPADPPPAPARRRRSKRPPPPKRGAQTHAPATRGWGGQARRRAGADEPVAWQAAAGRRRATRPPPTAMSRRWAAHSHAHNQESSGHAAARSAACNPTLGQAMFKAAAAPVALVPRWALSPPPPTPPYAAWPPTTGPTPGPGRRPRTASVGKWGGRRGCGSGWDAATQRPQGTGPPTPVQKSKCPETDGLWQHGNVWRGGCCPQSAAIGARGLVRGTIGAAPYPVAAATATRVQGAPATDRQAAPETRVRTRTPAPQARWLAKTCTRGSLVGDGATVSESPQH</sequence>
<accession>A0A1X6NLP6</accession>
<feature type="compositionally biased region" description="Basic residues" evidence="1">
    <location>
        <begin position="140"/>
        <end position="150"/>
    </location>
</feature>
<keyword evidence="3" id="KW-1185">Reference proteome</keyword>
<reference evidence="2 3" key="1">
    <citation type="submission" date="2017-03" db="EMBL/GenBank/DDBJ databases">
        <title>WGS assembly of Porphyra umbilicalis.</title>
        <authorList>
            <person name="Brawley S.H."/>
            <person name="Blouin N.A."/>
            <person name="Ficko-Blean E."/>
            <person name="Wheeler G.L."/>
            <person name="Lohr M."/>
            <person name="Goodson H.V."/>
            <person name="Jenkins J.W."/>
            <person name="Blaby-Haas C.E."/>
            <person name="Helliwell K.E."/>
            <person name="Chan C."/>
            <person name="Marriage T."/>
            <person name="Bhattacharya D."/>
            <person name="Klein A.S."/>
            <person name="Badis Y."/>
            <person name="Brodie J."/>
            <person name="Cao Y."/>
            <person name="Collen J."/>
            <person name="Dittami S.M."/>
            <person name="Gachon C.M."/>
            <person name="Green B.R."/>
            <person name="Karpowicz S."/>
            <person name="Kim J.W."/>
            <person name="Kudahl U."/>
            <person name="Lin S."/>
            <person name="Michel G."/>
            <person name="Mittag M."/>
            <person name="Olson B.J."/>
            <person name="Pangilinan J."/>
            <person name="Peng Y."/>
            <person name="Qiu H."/>
            <person name="Shu S."/>
            <person name="Singer J.T."/>
            <person name="Smith A.G."/>
            <person name="Sprecher B.N."/>
            <person name="Wagner V."/>
            <person name="Wang W."/>
            <person name="Wang Z.-Y."/>
            <person name="Yan J."/>
            <person name="Yarish C."/>
            <person name="Zoeuner-Riek S."/>
            <person name="Zhuang Y."/>
            <person name="Zou Y."/>
            <person name="Lindquist E.A."/>
            <person name="Grimwood J."/>
            <person name="Barry K."/>
            <person name="Rokhsar D.S."/>
            <person name="Schmutz J."/>
            <person name="Stiller J.W."/>
            <person name="Grossman A.R."/>
            <person name="Prochnik S.E."/>
        </authorList>
    </citation>
    <scope>NUCLEOTIDE SEQUENCE [LARGE SCALE GENOMIC DNA]</scope>
    <source>
        <strain evidence="2">4086291</strain>
    </source>
</reference>
<feature type="compositionally biased region" description="Gly residues" evidence="1">
    <location>
        <begin position="281"/>
        <end position="290"/>
    </location>
</feature>
<protein>
    <submittedName>
        <fullName evidence="2">Uncharacterized protein</fullName>
    </submittedName>
</protein>
<name>A0A1X6NLP6_PORUM</name>
<feature type="region of interest" description="Disordered" evidence="1">
    <location>
        <begin position="1"/>
        <end position="221"/>
    </location>
</feature>
<evidence type="ECO:0000313" key="3">
    <source>
        <dbReference type="Proteomes" id="UP000218209"/>
    </source>
</evidence>
<dbReference type="AlphaFoldDB" id="A0A1X6NLP6"/>
<evidence type="ECO:0000313" key="2">
    <source>
        <dbReference type="EMBL" id="OSX69569.1"/>
    </source>
</evidence>
<proteinExistence type="predicted"/>
<evidence type="ECO:0000256" key="1">
    <source>
        <dbReference type="SAM" id="MobiDB-lite"/>
    </source>
</evidence>
<gene>
    <name evidence="2" type="ORF">BU14_1385s0002</name>
</gene>
<dbReference type="Proteomes" id="UP000218209">
    <property type="component" value="Unassembled WGS sequence"/>
</dbReference>